<keyword evidence="1" id="KW-0143">Chaperone</keyword>
<dbReference type="PANTHER" id="PTHR12651">
    <property type="entry name" value="26S PROTEASOME NON-ATPASE REGULATORY SUBUNIT 9"/>
    <property type="match status" value="1"/>
</dbReference>
<name>A0ABQ8ZB49_9EUKA</name>
<dbReference type="InterPro" id="IPR035269">
    <property type="entry name" value="PSMD9"/>
</dbReference>
<dbReference type="Gene3D" id="6.10.140.1710">
    <property type="match status" value="1"/>
</dbReference>
<dbReference type="GO" id="GO:0000502">
    <property type="term" value="C:proteasome complex"/>
    <property type="evidence" value="ECO:0007669"/>
    <property type="project" value="UniProtKB-KW"/>
</dbReference>
<evidence type="ECO:0000256" key="1">
    <source>
        <dbReference type="ARBA" id="ARBA00023186"/>
    </source>
</evidence>
<accession>A0ABQ8ZB49</accession>
<keyword evidence="3" id="KW-0647">Proteasome</keyword>
<dbReference type="Pfam" id="PF18265">
    <property type="entry name" value="Nas2_N"/>
    <property type="match status" value="1"/>
</dbReference>
<organism evidence="3 4">
    <name type="scientific">Anaeramoeba flamelloides</name>
    <dbReference type="NCBI Taxonomy" id="1746091"/>
    <lineage>
        <taxon>Eukaryota</taxon>
        <taxon>Metamonada</taxon>
        <taxon>Anaeramoebidae</taxon>
        <taxon>Anaeramoeba</taxon>
    </lineage>
</organism>
<gene>
    <name evidence="3" type="ORF">M0813_12659</name>
</gene>
<dbReference type="Gene3D" id="2.30.42.10">
    <property type="match status" value="1"/>
</dbReference>
<dbReference type="EMBL" id="JAOAOG010000026">
    <property type="protein sequence ID" value="KAJ6254101.1"/>
    <property type="molecule type" value="Genomic_DNA"/>
</dbReference>
<reference evidence="3" key="1">
    <citation type="submission" date="2022-08" db="EMBL/GenBank/DDBJ databases">
        <title>Novel sulfate-reducing endosymbionts in the free-living metamonad Anaeramoeba.</title>
        <authorList>
            <person name="Jerlstrom-Hultqvist J."/>
            <person name="Cepicka I."/>
            <person name="Gallot-Lavallee L."/>
            <person name="Salas-Leiva D."/>
            <person name="Curtis B.A."/>
            <person name="Zahonova K."/>
            <person name="Pipaliya S."/>
            <person name="Dacks J."/>
            <person name="Roger A.J."/>
        </authorList>
    </citation>
    <scope>NUCLEOTIDE SEQUENCE</scope>
    <source>
        <strain evidence="3">Schooner1</strain>
    </source>
</reference>
<dbReference type="Proteomes" id="UP001150062">
    <property type="component" value="Unassembled WGS sequence"/>
</dbReference>
<keyword evidence="4" id="KW-1185">Reference proteome</keyword>
<evidence type="ECO:0000313" key="3">
    <source>
        <dbReference type="EMBL" id="KAJ6254101.1"/>
    </source>
</evidence>
<dbReference type="InterPro" id="IPR040815">
    <property type="entry name" value="Nas2_N"/>
</dbReference>
<sequence length="206" mass="23785">MQKLKQLNEQKLKIEKRIDELVNWLDEQGVGFNGSLLDQDGFPLNKDLYKIRDCRIEVIKLGNDHKKLMCRIEERLIQWHKNGQPREKEKEKEKEIEIETVEDNEKKEEMKIQEEFKNTAPFAKVDGVLSFGPAGKAGLQNDDYIIMFGTSSSMRTISIEVNSSEGIKTDLIIKRKNQILKLSIVPKRFEGKGLLGCHIIPVSQFD</sequence>
<dbReference type="PANTHER" id="PTHR12651:SF1">
    <property type="entry name" value="26S PROTEASOME NON-ATPASE REGULATORY SUBUNIT 9"/>
    <property type="match status" value="1"/>
</dbReference>
<evidence type="ECO:0000259" key="2">
    <source>
        <dbReference type="Pfam" id="PF18265"/>
    </source>
</evidence>
<comment type="caution">
    <text evidence="3">The sequence shown here is derived from an EMBL/GenBank/DDBJ whole genome shotgun (WGS) entry which is preliminary data.</text>
</comment>
<proteinExistence type="predicted"/>
<protein>
    <submittedName>
        <fullName evidence="3">26s proteasome non-atpase regulatory subunit 9</fullName>
    </submittedName>
</protein>
<evidence type="ECO:0000313" key="4">
    <source>
        <dbReference type="Proteomes" id="UP001150062"/>
    </source>
</evidence>
<feature type="domain" description="Nas2 N-terminal" evidence="2">
    <location>
        <begin position="4"/>
        <end position="81"/>
    </location>
</feature>
<dbReference type="InterPro" id="IPR036034">
    <property type="entry name" value="PDZ_sf"/>
</dbReference>